<keyword evidence="1" id="KW-0732">Signal</keyword>
<dbReference type="PROSITE" id="PS51257">
    <property type="entry name" value="PROKAR_LIPOPROTEIN"/>
    <property type="match status" value="1"/>
</dbReference>
<accession>A0A8J6PUF4</accession>
<evidence type="ECO:0000256" key="1">
    <source>
        <dbReference type="SAM" id="SignalP"/>
    </source>
</evidence>
<evidence type="ECO:0000313" key="2">
    <source>
        <dbReference type="EMBL" id="MBD0414353.1"/>
    </source>
</evidence>
<evidence type="ECO:0008006" key="4">
    <source>
        <dbReference type="Google" id="ProtNLM"/>
    </source>
</evidence>
<sequence>MAEGRFRLAAFALCAVLALAACREQGAEGEYFEVSGRMFVFNYRLATAHYLVTLRPMRPIASGQKAVVRFENPAGGDEIETSRTIWPRSEKLVLESPPVECVVKDRPYKISIAIEDAGGEVLQRIETTLKSSEDQSVLPDRPLVVGPFYSPNPDVAGHPDGKIPGGRGVICPKL</sequence>
<dbReference type="EMBL" id="JACVVX010000002">
    <property type="protein sequence ID" value="MBD0414353.1"/>
    <property type="molecule type" value="Genomic_DNA"/>
</dbReference>
<name>A0A8J6PUF4_9HYPH</name>
<feature type="chain" id="PRO_5035166001" description="Lipoprotein" evidence="1">
    <location>
        <begin position="21"/>
        <end position="174"/>
    </location>
</feature>
<gene>
    <name evidence="2" type="ORF">ICI42_06785</name>
</gene>
<dbReference type="Proteomes" id="UP000643405">
    <property type="component" value="Unassembled WGS sequence"/>
</dbReference>
<dbReference type="RefSeq" id="WP_188163806.1">
    <property type="nucleotide sequence ID" value="NZ_JACVVX010000002.1"/>
</dbReference>
<protein>
    <recommendedName>
        <fullName evidence="4">Lipoprotein</fullName>
    </recommendedName>
</protein>
<keyword evidence="3" id="KW-1185">Reference proteome</keyword>
<organism evidence="2 3">
    <name type="scientific">Oryzicola mucosus</name>
    <dbReference type="NCBI Taxonomy" id="2767425"/>
    <lineage>
        <taxon>Bacteria</taxon>
        <taxon>Pseudomonadati</taxon>
        <taxon>Pseudomonadota</taxon>
        <taxon>Alphaproteobacteria</taxon>
        <taxon>Hyphomicrobiales</taxon>
        <taxon>Phyllobacteriaceae</taxon>
        <taxon>Oryzicola</taxon>
    </lineage>
</organism>
<proteinExistence type="predicted"/>
<dbReference type="AlphaFoldDB" id="A0A8J6PUF4"/>
<comment type="caution">
    <text evidence="2">The sequence shown here is derived from an EMBL/GenBank/DDBJ whole genome shotgun (WGS) entry which is preliminary data.</text>
</comment>
<feature type="signal peptide" evidence="1">
    <location>
        <begin position="1"/>
        <end position="20"/>
    </location>
</feature>
<reference evidence="2" key="1">
    <citation type="submission" date="2020-09" db="EMBL/GenBank/DDBJ databases">
        <title>Genome seq and assembly of Tianweitania sp.</title>
        <authorList>
            <person name="Chhetri G."/>
        </authorList>
    </citation>
    <scope>NUCLEOTIDE SEQUENCE</scope>
    <source>
        <strain evidence="2">Rool2</strain>
    </source>
</reference>
<evidence type="ECO:0000313" key="3">
    <source>
        <dbReference type="Proteomes" id="UP000643405"/>
    </source>
</evidence>